<gene>
    <name evidence="3" type="ORF">FIU01_07200</name>
</gene>
<reference evidence="4" key="1">
    <citation type="journal article" date="2019" name="ISME J.">
        <title>Evolution in action: habitat transition from sediment to the pelagial leads to genome streamlining in Methylophilaceae.</title>
        <authorList>
            <person name="Salcher M."/>
            <person name="Schaefle D."/>
            <person name="Kaspar M."/>
            <person name="Neuenschwander S.M."/>
            <person name="Ghai R."/>
        </authorList>
    </citation>
    <scope>NUCLEOTIDE SEQUENCE [LARGE SCALE GENOMIC DNA]</scope>
    <source>
        <strain evidence="4">MMS-M-51</strain>
    </source>
</reference>
<dbReference type="KEGG" id="mmec:FIU01_07200"/>
<evidence type="ECO:0000313" key="3">
    <source>
        <dbReference type="EMBL" id="QDC44331.1"/>
    </source>
</evidence>
<sequence>MAFLQSATLLNMGADAVKTAAANPVSPPSINSNTDAFALALRKQMQQNSKPAQPAPQQANAQPSEPASKPAATETTQAATTNTNARVVETDGDDKPIASDQDSLAIADTTDNLEMIPDAATHAAVKVDTAQVETAQERKKRLLAELATNEPLPSGITPWMQSMIAMRPVAPASEPPTKTEFSAAMSALPADSEQLTGLDASALSLNTEVTEKPDRLQPPVAPSVQEETQDPSVDFKQLLGSNAQAGTDTELVGVSETVANAKLLAEATALNGRPSASNEARGSNPQADALNMVSQPAAQALSNSAWLSAAGIAQSSSVMTSQLATPFGNERWQTAMNQHVMNMVSSGDEVASLTLSPPDLGPIQVVLAVDNQSVNTSFITDNPVVRQALEDGMQDLRDRMQSQGLQLGQTFVGDGQQAQQHFEQQSTPRQRGQSIVNAETAEPLITAQAVPTSVHRGLVDTFV</sequence>
<dbReference type="InterPro" id="IPR021136">
    <property type="entry name" value="Flagellar_hook_control-like_C"/>
</dbReference>
<feature type="compositionally biased region" description="Low complexity" evidence="1">
    <location>
        <begin position="46"/>
        <end position="87"/>
    </location>
</feature>
<dbReference type="AlphaFoldDB" id="A0A5B8CSP1"/>
<keyword evidence="4" id="KW-1185">Reference proteome</keyword>
<dbReference type="CDD" id="cd17470">
    <property type="entry name" value="T3SS_Flik_C"/>
    <property type="match status" value="1"/>
</dbReference>
<protein>
    <submittedName>
        <fullName evidence="3">Flagellar hook-length control protein FliK</fullName>
    </submittedName>
</protein>
<accession>A0A5B8CSP1</accession>
<keyword evidence="3" id="KW-0282">Flagellum</keyword>
<dbReference type="RefSeq" id="WP_140003662.1">
    <property type="nucleotide sequence ID" value="NZ_CP040946.1"/>
</dbReference>
<feature type="region of interest" description="Disordered" evidence="1">
    <location>
        <begin position="21"/>
        <end position="100"/>
    </location>
</feature>
<keyword evidence="3" id="KW-0966">Cell projection</keyword>
<dbReference type="InterPro" id="IPR038610">
    <property type="entry name" value="FliK-like_C_sf"/>
</dbReference>
<dbReference type="Proteomes" id="UP000311008">
    <property type="component" value="Chromosome"/>
</dbReference>
<dbReference type="InterPro" id="IPR052563">
    <property type="entry name" value="FliK"/>
</dbReference>
<evidence type="ECO:0000313" key="4">
    <source>
        <dbReference type="Proteomes" id="UP000311008"/>
    </source>
</evidence>
<organism evidence="3 4">
    <name type="scientific">Methylophilus medardicus</name>
    <dbReference type="NCBI Taxonomy" id="2588534"/>
    <lineage>
        <taxon>Bacteria</taxon>
        <taxon>Pseudomonadati</taxon>
        <taxon>Pseudomonadota</taxon>
        <taxon>Betaproteobacteria</taxon>
        <taxon>Nitrosomonadales</taxon>
        <taxon>Methylophilaceae</taxon>
        <taxon>Methylophilus</taxon>
    </lineage>
</organism>
<feature type="domain" description="Flagellar hook-length control protein-like C-terminal" evidence="2">
    <location>
        <begin position="339"/>
        <end position="420"/>
    </location>
</feature>
<dbReference type="Pfam" id="PF02120">
    <property type="entry name" value="Flg_hook"/>
    <property type="match status" value="1"/>
</dbReference>
<evidence type="ECO:0000259" key="2">
    <source>
        <dbReference type="Pfam" id="PF02120"/>
    </source>
</evidence>
<dbReference type="EMBL" id="CP040946">
    <property type="protein sequence ID" value="QDC44331.1"/>
    <property type="molecule type" value="Genomic_DNA"/>
</dbReference>
<name>A0A5B8CSP1_9PROT</name>
<evidence type="ECO:0000256" key="1">
    <source>
        <dbReference type="SAM" id="MobiDB-lite"/>
    </source>
</evidence>
<dbReference type="PANTHER" id="PTHR37533:SF2">
    <property type="entry name" value="FLAGELLAR HOOK-LENGTH CONTROL PROTEIN"/>
    <property type="match status" value="1"/>
</dbReference>
<dbReference type="OrthoDB" id="8596319at2"/>
<proteinExistence type="predicted"/>
<feature type="region of interest" description="Disordered" evidence="1">
    <location>
        <begin position="208"/>
        <end position="230"/>
    </location>
</feature>
<dbReference type="Gene3D" id="3.30.750.140">
    <property type="match status" value="1"/>
</dbReference>
<keyword evidence="3" id="KW-0969">Cilium</keyword>
<dbReference type="PANTHER" id="PTHR37533">
    <property type="entry name" value="FLAGELLAR HOOK-LENGTH CONTROL PROTEIN"/>
    <property type="match status" value="1"/>
</dbReference>